<feature type="region of interest" description="Disordered" evidence="1">
    <location>
        <begin position="1043"/>
        <end position="1066"/>
    </location>
</feature>
<feature type="compositionally biased region" description="Low complexity" evidence="1">
    <location>
        <begin position="159"/>
        <end position="174"/>
    </location>
</feature>
<organism evidence="2 3">
    <name type="scientific">Folsomia candida</name>
    <name type="common">Springtail</name>
    <dbReference type="NCBI Taxonomy" id="158441"/>
    <lineage>
        <taxon>Eukaryota</taxon>
        <taxon>Metazoa</taxon>
        <taxon>Ecdysozoa</taxon>
        <taxon>Arthropoda</taxon>
        <taxon>Hexapoda</taxon>
        <taxon>Collembola</taxon>
        <taxon>Entomobryomorpha</taxon>
        <taxon>Isotomoidea</taxon>
        <taxon>Isotomidae</taxon>
        <taxon>Proisotominae</taxon>
        <taxon>Folsomia</taxon>
    </lineage>
</organism>
<evidence type="ECO:0000313" key="3">
    <source>
        <dbReference type="Proteomes" id="UP000198287"/>
    </source>
</evidence>
<proteinExistence type="predicted"/>
<feature type="region of interest" description="Disordered" evidence="1">
    <location>
        <begin position="104"/>
        <end position="130"/>
    </location>
</feature>
<feature type="compositionally biased region" description="Low complexity" evidence="1">
    <location>
        <begin position="541"/>
        <end position="558"/>
    </location>
</feature>
<feature type="compositionally biased region" description="Low complexity" evidence="1">
    <location>
        <begin position="293"/>
        <end position="307"/>
    </location>
</feature>
<sequence length="1805" mass="195849">MSLGSKTVSTTKVDDTITELQVSTKKPMNRNSFVFYDRETDIIDDDEDGTTTVDTEQQPSLNYGKINPLVLDDPLSEDIMSCISALDEVIAEFDDPSLSYIYEDDCSNNSAPGTPSQSQIVPSSSGETTKYFSGEDQLVLKNEKANHATPHKVLNQPVSESNSSSSNSKSSPPSRQSHLIQIPVFSSAKASKASSSKQSSKSEGTGVSSIQMQPISKEKVISPSSSSTSTPSSLSSKLPGRPSVVPQTCSDTSPNLKVSKSGSSSNGGGVCGGTYSKGTMSSQEILLLPRIPSCSSDNKSSVGSSSSSRKHVQQEPIYSSVGKSRPQLSLGMYTSSEPDAGGHHHRHLFPPQEPEVDYNDETTHDVTRTNAAAAAGLYNANNDHNHHEKPFSSSGGSGRLSKSSSSSGAATSAMGCLASSPSTQLTKELWNFPSEKNLPRSLRKTRNTCFLDDNSMGEKSEGKLNNESDSEARSIGGHSSASEDLHPNSRHHHQHNNNGRNSTKMDDKQKIYEEIAEIISSNKGQQHKGAAAVDSFERASSSSSNSFTFNSFNNNSTSPGADPQLVNAPMPKPRVRQQIPKEDGLSPVKYPPPPGKIPKPNPKPVAGTNQTEPSSPFSPLQCEITRTGDEVVVDVSKAGIFHETTNEMKHSVKNSRLKNNNLNNGSSPTTTTSTTPTATATQNHNNGHMMRMMMMNPSSKNNSTGSASSISRSSSSSSGGDPNYYRKDNLSSSSGVVVTTNSSITTGSPTHSVNNNSLTLNNNNNNTNNNVTIIHSEKCGSEGGSSVSMMVKATPQTKQQLHSQRGAGQQQQQRGHPGIGKKASSTPVGACHQVKHITAKPTTTVVLTNGVLEVDDGYLSMINRNEAPLLWPEEFIENETFSPDELKRLSVHLPEEDEDEDSSSPDSDSCSEEKEIELEIVDYDREPSRRQPNHHNPSLKSSAGCGSKARRQMSEKKTDYFSDDSLEGDREEDLANFHHKKARGKSSSVSPYLYHGDGGGYHNAGNLHSTNSTPNHRPYYRQQITVNTAVTPMVRGQVSRIPKMINGTKPNKGGGKSSSPDTPVKLPKRKPCSFFVSLTDEGCSEVNSPITNNKSSSLPMGAKVAVSPIKSSAAKVNQSATATPSSSNVQIIESKSTTAETNNNSNRGGEGFTNNTTAPQVIVNSNLPQLRHTKSINTGGPRHFSSNVNNANKRKSTSDLVTVVALNNNHDATDIPPTQPPTNATTVNTGGSVNSTSVFNRTSTFLIPSPISRTGHDELNANQLKRPRDDETDNDEDDFSSDFDILSSTDPEPLDSLQPLSLTDVNDFVSEIMDTALRQEIKRTQMVLNNYPPTDIDSSTNSQLIADKSQQAVLEQLPLEHHQRNATQQPSSQSPQQEKRKSSSVPAVAVKKEEATLCCDNDDQPAVENLPEDREERARVALQLEAVVSTFLSDNQSFLGRGESEDGDLDVDAHVQHVVAGGRNECDDKNSSKGEVVEISHLKPNHGESLDHFNDKKDEEQKVDEMNKTDIKVCSDAPPIDKDFLQKGTVQPLMNSIPKSTGSGGGGCGSSNNSAIRDSSLVGEEKILDVEESDEEEDSAEEQPPEFIPTPPPHLLSPPPIPIAPVVVSTIPQHKNLQPGFINTNGNLHNLHNSNVRDGKAALDILAERINNSKKFSNPDDQIQVSQFIHDKRNIWAMYDRPFDEDLLTVNNPGVRGYASRSQENLMDAMTKERFQKSFNSRGQSSTLPLNCRPPTSGGQRRSSTFRNMFSKFRRNKQPAGQVIKELPEYRDDEVQSITSRETGPSEQGKKRGFFSRLFRRSRKH</sequence>
<dbReference type="OMA" id="LLWPEEF"/>
<feature type="compositionally biased region" description="Low complexity" evidence="1">
    <location>
        <begin position="399"/>
        <end position="415"/>
    </location>
</feature>
<feature type="region of interest" description="Disordered" evidence="1">
    <location>
        <begin position="145"/>
        <end position="270"/>
    </location>
</feature>
<feature type="compositionally biased region" description="Polar residues" evidence="1">
    <location>
        <begin position="245"/>
        <end position="258"/>
    </location>
</feature>
<feature type="region of interest" description="Disordered" evidence="1">
    <location>
        <begin position="794"/>
        <end position="828"/>
    </location>
</feature>
<comment type="caution">
    <text evidence="2">The sequence shown here is derived from an EMBL/GenBank/DDBJ whole genome shotgun (WGS) entry which is preliminary data.</text>
</comment>
<name>A0A226E827_FOLCA</name>
<feature type="compositionally biased region" description="Polar residues" evidence="1">
    <location>
        <begin position="203"/>
        <end position="214"/>
    </location>
</feature>
<feature type="region of interest" description="Disordered" evidence="1">
    <location>
        <begin position="1362"/>
        <end position="1388"/>
    </location>
</feature>
<feature type="region of interest" description="Disordered" evidence="1">
    <location>
        <begin position="894"/>
        <end position="913"/>
    </location>
</feature>
<dbReference type="Proteomes" id="UP000198287">
    <property type="component" value="Unassembled WGS sequence"/>
</dbReference>
<feature type="region of interest" description="Disordered" evidence="1">
    <location>
        <begin position="292"/>
        <end position="359"/>
    </location>
</feature>
<feature type="compositionally biased region" description="Low complexity" evidence="1">
    <location>
        <begin position="731"/>
        <end position="764"/>
    </location>
</feature>
<feature type="compositionally biased region" description="Polar residues" evidence="1">
    <location>
        <begin position="607"/>
        <end position="618"/>
    </location>
</feature>
<dbReference type="EMBL" id="LNIX01000006">
    <property type="protein sequence ID" value="OXA53021.1"/>
    <property type="molecule type" value="Genomic_DNA"/>
</dbReference>
<feature type="compositionally biased region" description="Pro residues" evidence="1">
    <location>
        <begin position="1586"/>
        <end position="1596"/>
    </location>
</feature>
<feature type="region of interest" description="Disordered" evidence="1">
    <location>
        <begin position="541"/>
        <end position="620"/>
    </location>
</feature>
<feature type="region of interest" description="Disordered" evidence="1">
    <location>
        <begin position="380"/>
        <end position="415"/>
    </location>
</feature>
<feature type="region of interest" description="Disordered" evidence="1">
    <location>
        <begin position="1533"/>
        <end position="1596"/>
    </location>
</feature>
<feature type="compositionally biased region" description="Acidic residues" evidence="1">
    <location>
        <begin position="1270"/>
        <end position="1281"/>
    </location>
</feature>
<feature type="region of interest" description="Disordered" evidence="1">
    <location>
        <begin position="1248"/>
        <end position="1299"/>
    </location>
</feature>
<feature type="region of interest" description="Disordered" evidence="1">
    <location>
        <begin position="923"/>
        <end position="966"/>
    </location>
</feature>
<feature type="region of interest" description="Disordered" evidence="1">
    <location>
        <begin position="1718"/>
        <end position="1805"/>
    </location>
</feature>
<gene>
    <name evidence="2" type="ORF">Fcan01_12284</name>
</gene>
<reference evidence="2 3" key="1">
    <citation type="submission" date="2015-12" db="EMBL/GenBank/DDBJ databases">
        <title>The genome of Folsomia candida.</title>
        <authorList>
            <person name="Faddeeva A."/>
            <person name="Derks M.F."/>
            <person name="Anvar Y."/>
            <person name="Smit S."/>
            <person name="Van Straalen N."/>
            <person name="Roelofs D."/>
        </authorList>
    </citation>
    <scope>NUCLEOTIDE SEQUENCE [LARGE SCALE GENOMIC DNA]</scope>
    <source>
        <strain evidence="2 3">VU population</strain>
        <tissue evidence="2">Whole body</tissue>
    </source>
</reference>
<dbReference type="OrthoDB" id="10688223at2759"/>
<evidence type="ECO:0000256" key="1">
    <source>
        <dbReference type="SAM" id="MobiDB-lite"/>
    </source>
</evidence>
<feature type="compositionally biased region" description="Basic and acidic residues" evidence="1">
    <location>
        <begin position="456"/>
        <end position="472"/>
    </location>
</feature>
<feature type="compositionally biased region" description="Pro residues" evidence="1">
    <location>
        <begin position="589"/>
        <end position="603"/>
    </location>
</feature>
<feature type="compositionally biased region" description="Low complexity" evidence="1">
    <location>
        <begin position="657"/>
        <end position="718"/>
    </location>
</feature>
<keyword evidence="3" id="KW-1185">Reference proteome</keyword>
<feature type="region of interest" description="Disordered" evidence="1">
    <location>
        <begin position="449"/>
        <end position="506"/>
    </location>
</feature>
<feature type="compositionally biased region" description="Acidic residues" evidence="1">
    <location>
        <begin position="1570"/>
        <end position="1584"/>
    </location>
</feature>
<feature type="compositionally biased region" description="Basic residues" evidence="1">
    <location>
        <begin position="1791"/>
        <end position="1805"/>
    </location>
</feature>
<protein>
    <submittedName>
        <fullName evidence="2">Uncharacterized protein</fullName>
    </submittedName>
</protein>
<feature type="compositionally biased region" description="Polar residues" evidence="1">
    <location>
        <begin position="1737"/>
        <end position="1748"/>
    </location>
</feature>
<evidence type="ECO:0000313" key="2">
    <source>
        <dbReference type="EMBL" id="OXA53021.1"/>
    </source>
</evidence>
<feature type="compositionally biased region" description="Polar residues" evidence="1">
    <location>
        <begin position="107"/>
        <end position="130"/>
    </location>
</feature>
<feature type="compositionally biased region" description="Polar residues" evidence="1">
    <location>
        <begin position="1776"/>
        <end position="1786"/>
    </location>
</feature>
<feature type="compositionally biased region" description="Low complexity" evidence="1">
    <location>
        <begin position="222"/>
        <end position="236"/>
    </location>
</feature>
<accession>A0A226E827</accession>
<feature type="compositionally biased region" description="Low complexity" evidence="1">
    <location>
        <begin position="186"/>
        <end position="202"/>
    </location>
</feature>
<feature type="compositionally biased region" description="Polar residues" evidence="1">
    <location>
        <begin position="1718"/>
        <end position="1729"/>
    </location>
</feature>
<feature type="compositionally biased region" description="Low complexity" evidence="1">
    <location>
        <begin position="799"/>
        <end position="816"/>
    </location>
</feature>
<feature type="region of interest" description="Disordered" evidence="1">
    <location>
        <begin position="646"/>
        <end position="764"/>
    </location>
</feature>
<feature type="region of interest" description="Disordered" evidence="1">
    <location>
        <begin position="1484"/>
        <end position="1504"/>
    </location>
</feature>